<name>A0ABM1TJJ9_LIMPO</name>
<keyword evidence="2" id="KW-0805">Transcription regulation</keyword>
<gene>
    <name evidence="8" type="primary">LOC106471739</name>
</gene>
<dbReference type="PANTHER" id="PTHR11950:SF31">
    <property type="entry name" value="SEGMENTATION PROTEIN RUNT"/>
    <property type="match status" value="1"/>
</dbReference>
<evidence type="ECO:0000259" key="6">
    <source>
        <dbReference type="PROSITE" id="PS51062"/>
    </source>
</evidence>
<dbReference type="InterPro" id="IPR000040">
    <property type="entry name" value="AML1_Runt"/>
</dbReference>
<sequence>MHLPKELRLSAGKANANMTDLSLPEERALHEVLNDHPGELIRTGSPNFLCSILPSHWRSNKTLPVAFKVVALAEVSDGTLVTIHAGNDENFCAELRNATAVMKSQVAKFNDLRFVGRSGRGKSFTLTITVSSNPPQVATYNKAIKVTVDGPREPRSKTRQQQQLRTFASTLGQRPTYLAPLNELENLRQKRTEEWTYEIPRRLPAPPPPLPQEPNMSLQLQPSASQWNSYCTSPYPTYLTSASTLTASDLGASGLSCPGEGAVGSNFSCTYDNPVSASWIENIPEAPPMLSLPITPLSTFVSTSPSSSYSMKYTGAAVSGGHFTPLQQRDSNPNLALSFRLSAGPGVKDSSPLFPSRSTVSSSSFSIPDIRISHEQELSNRNPVANITMGELSSPSGTLTQLGVNNNPNYPLPVNHNWGCNFLPSPSYYGNTSSNSSPPGGRFLSSPAVPSPLLYHQPQPLSPSPLHLLGSEMRSIGDLPLVSYHQQQRLDNLSSGFDSFLSGQSNQGLVPRLLHDVNVTNLQSTEAPSSQALNSLPPSATSASSENDQIDPTLSQVWRPY</sequence>
<comment type="subcellular location">
    <subcellularLocation>
        <location evidence="1">Nucleus</location>
    </subcellularLocation>
</comment>
<dbReference type="Proteomes" id="UP000694941">
    <property type="component" value="Unplaced"/>
</dbReference>
<evidence type="ECO:0000256" key="1">
    <source>
        <dbReference type="ARBA" id="ARBA00004123"/>
    </source>
</evidence>
<proteinExistence type="predicted"/>
<keyword evidence="7" id="KW-1185">Reference proteome</keyword>
<dbReference type="RefSeq" id="XP_022256055.1">
    <property type="nucleotide sequence ID" value="XM_022400347.1"/>
</dbReference>
<dbReference type="InterPro" id="IPR012346">
    <property type="entry name" value="p53/RUNT-type_TF_DNA-bd_sf"/>
</dbReference>
<feature type="region of interest" description="Disordered" evidence="5">
    <location>
        <begin position="525"/>
        <end position="561"/>
    </location>
</feature>
<dbReference type="GeneID" id="106471739"/>
<evidence type="ECO:0000256" key="4">
    <source>
        <dbReference type="ARBA" id="ARBA00023242"/>
    </source>
</evidence>
<dbReference type="SUPFAM" id="SSF49417">
    <property type="entry name" value="p53-like transcription factors"/>
    <property type="match status" value="1"/>
</dbReference>
<evidence type="ECO:0000256" key="3">
    <source>
        <dbReference type="ARBA" id="ARBA00023163"/>
    </source>
</evidence>
<feature type="domain" description="Runt" evidence="6">
    <location>
        <begin position="28"/>
        <end position="156"/>
    </location>
</feature>
<keyword evidence="4" id="KW-0539">Nucleus</keyword>
<evidence type="ECO:0000313" key="8">
    <source>
        <dbReference type="RefSeq" id="XP_022256055.1"/>
    </source>
</evidence>
<evidence type="ECO:0000256" key="2">
    <source>
        <dbReference type="ARBA" id="ARBA00023015"/>
    </source>
</evidence>
<dbReference type="Gene3D" id="2.60.40.720">
    <property type="match status" value="1"/>
</dbReference>
<protein>
    <submittedName>
        <fullName evidence="8">Runt-related transcription factor 3-like isoform X1</fullName>
    </submittedName>
</protein>
<accession>A0ABM1TJJ9</accession>
<organism evidence="7 8">
    <name type="scientific">Limulus polyphemus</name>
    <name type="common">Atlantic horseshoe crab</name>
    <dbReference type="NCBI Taxonomy" id="6850"/>
    <lineage>
        <taxon>Eukaryota</taxon>
        <taxon>Metazoa</taxon>
        <taxon>Ecdysozoa</taxon>
        <taxon>Arthropoda</taxon>
        <taxon>Chelicerata</taxon>
        <taxon>Merostomata</taxon>
        <taxon>Xiphosura</taxon>
        <taxon>Limulidae</taxon>
        <taxon>Limulus</taxon>
    </lineage>
</organism>
<dbReference type="InterPro" id="IPR008967">
    <property type="entry name" value="p53-like_TF_DNA-bd_sf"/>
</dbReference>
<evidence type="ECO:0000256" key="5">
    <source>
        <dbReference type="SAM" id="MobiDB-lite"/>
    </source>
</evidence>
<dbReference type="PRINTS" id="PR00967">
    <property type="entry name" value="ONCOGENEAML1"/>
</dbReference>
<dbReference type="Pfam" id="PF00853">
    <property type="entry name" value="Runt"/>
    <property type="match status" value="1"/>
</dbReference>
<dbReference type="InterPro" id="IPR013524">
    <property type="entry name" value="Runt_dom"/>
</dbReference>
<dbReference type="PANTHER" id="PTHR11950">
    <property type="entry name" value="RUNT RELATED"/>
    <property type="match status" value="1"/>
</dbReference>
<reference evidence="8" key="1">
    <citation type="submission" date="2025-08" db="UniProtKB">
        <authorList>
            <consortium name="RefSeq"/>
        </authorList>
    </citation>
    <scope>IDENTIFICATION</scope>
    <source>
        <tissue evidence="8">Muscle</tissue>
    </source>
</reference>
<evidence type="ECO:0000313" key="7">
    <source>
        <dbReference type="Proteomes" id="UP000694941"/>
    </source>
</evidence>
<dbReference type="PROSITE" id="PS51062">
    <property type="entry name" value="RUNT"/>
    <property type="match status" value="1"/>
</dbReference>
<keyword evidence="3" id="KW-0804">Transcription</keyword>